<organism evidence="1 2">
    <name type="scientific">Vitis vinifera</name>
    <name type="common">Grape</name>
    <dbReference type="NCBI Taxonomy" id="29760"/>
    <lineage>
        <taxon>Eukaryota</taxon>
        <taxon>Viridiplantae</taxon>
        <taxon>Streptophyta</taxon>
        <taxon>Embryophyta</taxon>
        <taxon>Tracheophyta</taxon>
        <taxon>Spermatophyta</taxon>
        <taxon>Magnoliopsida</taxon>
        <taxon>eudicotyledons</taxon>
        <taxon>Gunneridae</taxon>
        <taxon>Pentapetalae</taxon>
        <taxon>rosids</taxon>
        <taxon>Vitales</taxon>
        <taxon>Vitaceae</taxon>
        <taxon>Viteae</taxon>
        <taxon>Vitis</taxon>
    </lineage>
</organism>
<dbReference type="Proteomes" id="UP000288805">
    <property type="component" value="Unassembled WGS sequence"/>
</dbReference>
<sequence>MTWNLRYKCCSSFDDKVIDIHRDRRWGSHSARESDLNKIQPQPSCNFTVGNWPNDGCLQSPFVNTGSTDDGFLPSVVIAKALVKMLESGLSASLHKDVWTGDLDLLGFIWTFLAPKVFFSPAIISSAFYILQFQSLPSHRPHHLPSSTTLAFCLTATPVAVYLPDGPVDCYSSALGCTFIYGSGASLVLGLRPLWGMVKAENLGWGLPCRPKGSGDCFLITGHCAVQVLLSPLLQHVSMRGCGFHQCGWECFHILHGVSIRLMDGGPMPTEKELFNATIFSKEQFNAGLHFLFLHSLSPWVGSYEHPGRKFEPRRSLPILGKKKRDRLVEWVEKASFDRLNKLFVIFSSEWHHQTLLIDWNLLVVVRESQLYILPILPCLAPKVLELDEHHTLNDLPFYEEGRAADAKE</sequence>
<proteinExistence type="predicted"/>
<evidence type="ECO:0000313" key="2">
    <source>
        <dbReference type="Proteomes" id="UP000288805"/>
    </source>
</evidence>
<reference evidence="1 2" key="1">
    <citation type="journal article" date="2018" name="PLoS Genet.">
        <title>Population sequencing reveals clonal diversity and ancestral inbreeding in the grapevine cultivar Chardonnay.</title>
        <authorList>
            <person name="Roach M.J."/>
            <person name="Johnson D.L."/>
            <person name="Bohlmann J."/>
            <person name="van Vuuren H.J."/>
            <person name="Jones S.J."/>
            <person name="Pretorius I.S."/>
            <person name="Schmidt S.A."/>
            <person name="Borneman A.R."/>
        </authorList>
    </citation>
    <scope>NUCLEOTIDE SEQUENCE [LARGE SCALE GENOMIC DNA]</scope>
    <source>
        <strain evidence="2">cv. Chardonnay</strain>
        <tissue evidence="1">Leaf</tissue>
    </source>
</reference>
<dbReference type="EMBL" id="QGNW01002203">
    <property type="protein sequence ID" value="RVW23205.1"/>
    <property type="molecule type" value="Genomic_DNA"/>
</dbReference>
<name>A0A438CJ59_VITVI</name>
<evidence type="ECO:0000313" key="1">
    <source>
        <dbReference type="EMBL" id="RVW23205.1"/>
    </source>
</evidence>
<gene>
    <name evidence="1" type="ORF">CK203_099542</name>
</gene>
<protein>
    <submittedName>
        <fullName evidence="1">Uncharacterized protein</fullName>
    </submittedName>
</protein>
<comment type="caution">
    <text evidence="1">The sequence shown here is derived from an EMBL/GenBank/DDBJ whole genome shotgun (WGS) entry which is preliminary data.</text>
</comment>
<accession>A0A438CJ59</accession>
<dbReference type="AlphaFoldDB" id="A0A438CJ59"/>